<dbReference type="Proteomes" id="UP000436989">
    <property type="component" value="Unassembled WGS sequence"/>
</dbReference>
<accession>A0A6N8GV07</accession>
<keyword evidence="1" id="KW-1133">Transmembrane helix</keyword>
<reference evidence="2 3" key="1">
    <citation type="submission" date="2019-12" db="EMBL/GenBank/DDBJ databases">
        <authorList>
            <person name="Shi Y."/>
        </authorList>
    </citation>
    <scope>NUCLEOTIDE SEQUENCE [LARGE SCALE GENOMIC DNA]</scope>
    <source>
        <strain evidence="2 3">JCM 17929</strain>
    </source>
</reference>
<evidence type="ECO:0000313" key="2">
    <source>
        <dbReference type="EMBL" id="MUN64765.1"/>
    </source>
</evidence>
<keyword evidence="3" id="KW-1185">Reference proteome</keyword>
<comment type="caution">
    <text evidence="2">The sequence shown here is derived from an EMBL/GenBank/DDBJ whole genome shotgun (WGS) entry which is preliminary data.</text>
</comment>
<dbReference type="RefSeq" id="WP_156270644.1">
    <property type="nucleotide sequence ID" value="NZ_WOGU01000019.1"/>
</dbReference>
<name>A0A6N8GV07_9MICC</name>
<organism evidence="2 3">
    <name type="scientific">Kocuria sediminis</name>
    <dbReference type="NCBI Taxonomy" id="1038857"/>
    <lineage>
        <taxon>Bacteria</taxon>
        <taxon>Bacillati</taxon>
        <taxon>Actinomycetota</taxon>
        <taxon>Actinomycetes</taxon>
        <taxon>Micrococcales</taxon>
        <taxon>Micrococcaceae</taxon>
        <taxon>Kocuria</taxon>
    </lineage>
</organism>
<evidence type="ECO:0000256" key="1">
    <source>
        <dbReference type="SAM" id="Phobius"/>
    </source>
</evidence>
<protein>
    <submittedName>
        <fullName evidence="2">Uncharacterized protein</fullName>
    </submittedName>
</protein>
<gene>
    <name evidence="2" type="ORF">GMA12_16730</name>
</gene>
<feature type="transmembrane region" description="Helical" evidence="1">
    <location>
        <begin position="61"/>
        <end position="82"/>
    </location>
</feature>
<sequence length="97" mass="9442">MKKTSAVMGAALTGVVGGVAVAFLLCVATAAVALANGSSASLPGLFSAWAGTENGAFAVEFQPNAIGLLVVVGVCALLSAALTARKREDPLGAEGSH</sequence>
<keyword evidence="1" id="KW-0472">Membrane</keyword>
<evidence type="ECO:0000313" key="3">
    <source>
        <dbReference type="Proteomes" id="UP000436989"/>
    </source>
</evidence>
<dbReference type="EMBL" id="WOGU01000019">
    <property type="protein sequence ID" value="MUN64765.1"/>
    <property type="molecule type" value="Genomic_DNA"/>
</dbReference>
<keyword evidence="1" id="KW-0812">Transmembrane</keyword>
<dbReference type="AlphaFoldDB" id="A0A6N8GV07"/>
<proteinExistence type="predicted"/>